<dbReference type="InterPro" id="IPR039422">
    <property type="entry name" value="MarR/SlyA-like"/>
</dbReference>
<name>A0A928US38_9SPHI</name>
<dbReference type="RefSeq" id="WP_196934617.1">
    <property type="nucleotide sequence ID" value="NZ_MU158698.1"/>
</dbReference>
<evidence type="ECO:0000313" key="3">
    <source>
        <dbReference type="Proteomes" id="UP000616201"/>
    </source>
</evidence>
<dbReference type="EMBL" id="PRDK01000001">
    <property type="protein sequence ID" value="MBE8712276.1"/>
    <property type="molecule type" value="Genomic_DNA"/>
</dbReference>
<evidence type="ECO:0000259" key="1">
    <source>
        <dbReference type="PROSITE" id="PS50995"/>
    </source>
</evidence>
<dbReference type="PRINTS" id="PR00598">
    <property type="entry name" value="HTHMARR"/>
</dbReference>
<dbReference type="Pfam" id="PF01047">
    <property type="entry name" value="MarR"/>
    <property type="match status" value="1"/>
</dbReference>
<comment type="caution">
    <text evidence="2">The sequence shown here is derived from an EMBL/GenBank/DDBJ whole genome shotgun (WGS) entry which is preliminary data.</text>
</comment>
<evidence type="ECO:0000313" key="2">
    <source>
        <dbReference type="EMBL" id="MBE8712276.1"/>
    </source>
</evidence>
<protein>
    <submittedName>
        <fullName evidence="2">MarR family transcriptional regulator</fullName>
    </submittedName>
</protein>
<dbReference type="GO" id="GO:0003700">
    <property type="term" value="F:DNA-binding transcription factor activity"/>
    <property type="evidence" value="ECO:0007669"/>
    <property type="project" value="InterPro"/>
</dbReference>
<dbReference type="PANTHER" id="PTHR33164:SF101">
    <property type="entry name" value="TRANSCRIPTIONAL REPRESSOR MPRA"/>
    <property type="match status" value="1"/>
</dbReference>
<dbReference type="PANTHER" id="PTHR33164">
    <property type="entry name" value="TRANSCRIPTIONAL REGULATOR, MARR FAMILY"/>
    <property type="match status" value="1"/>
</dbReference>
<gene>
    <name evidence="2" type="ORF">C4F49_01100</name>
</gene>
<dbReference type="GO" id="GO:0006950">
    <property type="term" value="P:response to stress"/>
    <property type="evidence" value="ECO:0007669"/>
    <property type="project" value="TreeGrafter"/>
</dbReference>
<organism evidence="2 3">
    <name type="scientific">Sphingobacterium hungaricum</name>
    <dbReference type="NCBI Taxonomy" id="2082723"/>
    <lineage>
        <taxon>Bacteria</taxon>
        <taxon>Pseudomonadati</taxon>
        <taxon>Bacteroidota</taxon>
        <taxon>Sphingobacteriia</taxon>
        <taxon>Sphingobacteriales</taxon>
        <taxon>Sphingobacteriaceae</taxon>
        <taxon>Sphingobacterium</taxon>
    </lineage>
</organism>
<dbReference type="Gene3D" id="1.10.10.10">
    <property type="entry name" value="Winged helix-like DNA-binding domain superfamily/Winged helix DNA-binding domain"/>
    <property type="match status" value="1"/>
</dbReference>
<feature type="domain" description="HTH marR-type" evidence="1">
    <location>
        <begin position="1"/>
        <end position="149"/>
    </location>
</feature>
<dbReference type="SMART" id="SM00347">
    <property type="entry name" value="HTH_MARR"/>
    <property type="match status" value="1"/>
</dbReference>
<proteinExistence type="predicted"/>
<accession>A0A928US38</accession>
<dbReference type="Proteomes" id="UP000616201">
    <property type="component" value="Unassembled WGS sequence"/>
</dbReference>
<dbReference type="PROSITE" id="PS50995">
    <property type="entry name" value="HTH_MARR_2"/>
    <property type="match status" value="1"/>
</dbReference>
<reference evidence="2" key="1">
    <citation type="submission" date="2018-02" db="EMBL/GenBank/DDBJ databases">
        <authorList>
            <person name="Vasarhelyi B.M."/>
            <person name="Deshmukh S."/>
            <person name="Balint B."/>
            <person name="Kukolya J."/>
        </authorList>
    </citation>
    <scope>NUCLEOTIDE SEQUENCE</scope>
    <source>
        <strain evidence="2">KB22</strain>
    </source>
</reference>
<keyword evidence="3" id="KW-1185">Reference proteome</keyword>
<dbReference type="InterPro" id="IPR036388">
    <property type="entry name" value="WH-like_DNA-bd_sf"/>
</dbReference>
<dbReference type="InterPro" id="IPR000835">
    <property type="entry name" value="HTH_MarR-typ"/>
</dbReference>
<dbReference type="AlphaFoldDB" id="A0A928US38"/>
<sequence>MSLEEKLKVKKFASDWHKATLNIVYTSNWLIVELEKRANKRDITMQQFNVLRILRGQFPKPATNNLLKDRLITATPDISRLVDRIVAKELVSRCKNDTDKRAVDLLITERGLKLLAEIEEEMMLSDLLPINITEEECQQLSRLLEKFRGESEV</sequence>
<dbReference type="InterPro" id="IPR036390">
    <property type="entry name" value="WH_DNA-bd_sf"/>
</dbReference>
<dbReference type="SUPFAM" id="SSF46785">
    <property type="entry name" value="Winged helix' DNA-binding domain"/>
    <property type="match status" value="1"/>
</dbReference>